<sequence>MSHSYNHQMEEVGHWQQHRNATPSLVVKKRVWISYPSPSMHALSLFKNPWVGDVQWRRASDAEVQRCCSDSANRFLAKPKASTVAAVAASSPLRSWWRLWIQEAKREHHRALSGSTGSSSRSSFPAYLREFLMLTAKILPALVSYEIADSGQEVRKELLGSKEKRSERNCERLCSEFYIRDEVCYALMNPCRD</sequence>
<proteinExistence type="predicted"/>
<protein>
    <submittedName>
        <fullName evidence="1">Uncharacterized protein</fullName>
    </submittedName>
</protein>
<name>A0A6V7P699_ANACO</name>
<evidence type="ECO:0000313" key="1">
    <source>
        <dbReference type="EMBL" id="CAD1826320.1"/>
    </source>
</evidence>
<dbReference type="AlphaFoldDB" id="A0A6V7P699"/>
<organism evidence="1">
    <name type="scientific">Ananas comosus var. bracteatus</name>
    <name type="common">red pineapple</name>
    <dbReference type="NCBI Taxonomy" id="296719"/>
    <lineage>
        <taxon>Eukaryota</taxon>
        <taxon>Viridiplantae</taxon>
        <taxon>Streptophyta</taxon>
        <taxon>Embryophyta</taxon>
        <taxon>Tracheophyta</taxon>
        <taxon>Spermatophyta</taxon>
        <taxon>Magnoliopsida</taxon>
        <taxon>Liliopsida</taxon>
        <taxon>Poales</taxon>
        <taxon>Bromeliaceae</taxon>
        <taxon>Bromelioideae</taxon>
        <taxon>Ananas</taxon>
    </lineage>
</organism>
<gene>
    <name evidence="1" type="ORF">CB5_LOCUS9531</name>
</gene>
<reference evidence="1" key="1">
    <citation type="submission" date="2020-07" db="EMBL/GenBank/DDBJ databases">
        <authorList>
            <person name="Lin J."/>
        </authorList>
    </citation>
    <scope>NUCLEOTIDE SEQUENCE</scope>
</reference>
<dbReference type="EMBL" id="LR862145">
    <property type="protein sequence ID" value="CAD1826320.1"/>
    <property type="molecule type" value="Genomic_DNA"/>
</dbReference>
<accession>A0A6V7P699</accession>